<dbReference type="PANTHER" id="PTHR43072:SF8">
    <property type="entry name" value="ACYLTRANSFERASE FABY-RELATED"/>
    <property type="match status" value="1"/>
</dbReference>
<dbReference type="Gene3D" id="3.40.630.30">
    <property type="match status" value="1"/>
</dbReference>
<dbReference type="InterPro" id="IPR000182">
    <property type="entry name" value="GNAT_dom"/>
</dbReference>
<organism evidence="2 3">
    <name type="scientific">Granulicella aggregans</name>
    <dbReference type="NCBI Taxonomy" id="474949"/>
    <lineage>
        <taxon>Bacteria</taxon>
        <taxon>Pseudomonadati</taxon>
        <taxon>Acidobacteriota</taxon>
        <taxon>Terriglobia</taxon>
        <taxon>Terriglobales</taxon>
        <taxon>Acidobacteriaceae</taxon>
        <taxon>Granulicella</taxon>
    </lineage>
</organism>
<proteinExistence type="predicted"/>
<dbReference type="AlphaFoldDB" id="A0A7W8E395"/>
<evidence type="ECO:0000313" key="3">
    <source>
        <dbReference type="Proteomes" id="UP000540989"/>
    </source>
</evidence>
<evidence type="ECO:0000313" key="2">
    <source>
        <dbReference type="EMBL" id="MBB5056989.1"/>
    </source>
</evidence>
<dbReference type="CDD" id="cd04301">
    <property type="entry name" value="NAT_SF"/>
    <property type="match status" value="1"/>
</dbReference>
<comment type="caution">
    <text evidence="2">The sequence shown here is derived from an EMBL/GenBank/DDBJ whole genome shotgun (WGS) entry which is preliminary data.</text>
</comment>
<evidence type="ECO:0000259" key="1">
    <source>
        <dbReference type="PROSITE" id="PS51186"/>
    </source>
</evidence>
<dbReference type="SUPFAM" id="SSF55729">
    <property type="entry name" value="Acyl-CoA N-acyltransferases (Nat)"/>
    <property type="match status" value="1"/>
</dbReference>
<reference evidence="2 3" key="1">
    <citation type="submission" date="2020-08" db="EMBL/GenBank/DDBJ databases">
        <title>Genomic Encyclopedia of Type Strains, Phase IV (KMG-V): Genome sequencing to study the core and pangenomes of soil and plant-associated prokaryotes.</title>
        <authorList>
            <person name="Whitman W."/>
        </authorList>
    </citation>
    <scope>NUCLEOTIDE SEQUENCE [LARGE SCALE GENOMIC DNA]</scope>
    <source>
        <strain evidence="2 3">M8UP14</strain>
    </source>
</reference>
<keyword evidence="2" id="KW-0012">Acyltransferase</keyword>
<accession>A0A7W8E395</accession>
<protein>
    <submittedName>
        <fullName evidence="2">Phosphinothricin acetyltransferase</fullName>
        <ecNumber evidence="2">2.3.1.183</ecNumber>
    </submittedName>
</protein>
<dbReference type="RefSeq" id="WP_184215416.1">
    <property type="nucleotide sequence ID" value="NZ_JACHIP010000002.1"/>
</dbReference>
<dbReference type="GO" id="GO:0102971">
    <property type="term" value="F:phosphinothricin N-acetyltransferase activity"/>
    <property type="evidence" value="ECO:0007669"/>
    <property type="project" value="UniProtKB-EC"/>
</dbReference>
<dbReference type="PANTHER" id="PTHR43072">
    <property type="entry name" value="N-ACETYLTRANSFERASE"/>
    <property type="match status" value="1"/>
</dbReference>
<dbReference type="EMBL" id="JACHIP010000002">
    <property type="protein sequence ID" value="MBB5056989.1"/>
    <property type="molecule type" value="Genomic_DNA"/>
</dbReference>
<dbReference type="Proteomes" id="UP000540989">
    <property type="component" value="Unassembled WGS sequence"/>
</dbReference>
<sequence length="183" mass="20109">MLACEIRSATANDMASVSAIYEHFVLNTTNTLEVTPPDVLEMERRRQSVLDRGLPYLVAELEGYVVGYCYASQFRPREGYRYTVEDSIYVRADCIGYGVGRKLLKALIAACESSGCHRLVACICGDNPASMALHASQGFARVGTIPEAGFKLGRWVDMSMMQRPLGVSKEIAMRSEAGELQAV</sequence>
<name>A0A7W8E395_9BACT</name>
<dbReference type="Pfam" id="PF13420">
    <property type="entry name" value="Acetyltransf_4"/>
    <property type="match status" value="1"/>
</dbReference>
<dbReference type="InterPro" id="IPR016181">
    <property type="entry name" value="Acyl_CoA_acyltransferase"/>
</dbReference>
<keyword evidence="3" id="KW-1185">Reference proteome</keyword>
<dbReference type="EC" id="2.3.1.183" evidence="2"/>
<feature type="domain" description="N-acetyltransferase" evidence="1">
    <location>
        <begin position="4"/>
        <end position="163"/>
    </location>
</feature>
<keyword evidence="2" id="KW-0808">Transferase</keyword>
<gene>
    <name evidence="2" type="ORF">HDF16_001674</name>
</gene>
<dbReference type="PROSITE" id="PS51186">
    <property type="entry name" value="GNAT"/>
    <property type="match status" value="1"/>
</dbReference>